<name>A0A426U7F5_9CHLR</name>
<gene>
    <name evidence="3" type="ORF">EI684_03630</name>
</gene>
<evidence type="ECO:0000313" key="4">
    <source>
        <dbReference type="Proteomes" id="UP000280307"/>
    </source>
</evidence>
<dbReference type="Proteomes" id="UP000280307">
    <property type="component" value="Unassembled WGS sequence"/>
</dbReference>
<dbReference type="AlphaFoldDB" id="A0A426U7F5"/>
<comment type="caution">
    <text evidence="3">The sequence shown here is derived from an EMBL/GenBank/DDBJ whole genome shotgun (WGS) entry which is preliminary data.</text>
</comment>
<feature type="transmembrane region" description="Helical" evidence="2">
    <location>
        <begin position="12"/>
        <end position="40"/>
    </location>
</feature>
<organism evidence="3 4">
    <name type="scientific">Candidatus Viridilinea halotolerans</name>
    <dbReference type="NCBI Taxonomy" id="2491704"/>
    <lineage>
        <taxon>Bacteria</taxon>
        <taxon>Bacillati</taxon>
        <taxon>Chloroflexota</taxon>
        <taxon>Chloroflexia</taxon>
        <taxon>Chloroflexales</taxon>
        <taxon>Chloroflexineae</taxon>
        <taxon>Oscillochloridaceae</taxon>
        <taxon>Candidatus Viridilinea</taxon>
    </lineage>
</organism>
<keyword evidence="1" id="KW-0175">Coiled coil</keyword>
<accession>A0A426U7F5</accession>
<feature type="coiled-coil region" evidence="1">
    <location>
        <begin position="132"/>
        <end position="199"/>
    </location>
</feature>
<sequence>MPNPYLYAAQRPLALVVLVVAILAGLNIYLWLLPVGLLAYGMMVFLNGRDPDVITASQRPPRPRLTSSTFRARIKTLERTQREIQNSVRQSSGSVKGLLGRVNDQALDLVDEAYQLGAKGQVIERYLRQINLAHLQQRINDADRQIAASADAYTIQQLQETRRALAQKQRNAADLTTYVGRIQAQLQSIQANLDNVLAETVRLRTADVVSADVLTNQVAQRLTDLQSDMKAFQLALDGAISGSHVP</sequence>
<protein>
    <submittedName>
        <fullName evidence="3">Uncharacterized protein</fullName>
    </submittedName>
</protein>
<evidence type="ECO:0000313" key="3">
    <source>
        <dbReference type="EMBL" id="RRR76036.1"/>
    </source>
</evidence>
<keyword evidence="2" id="KW-0812">Transmembrane</keyword>
<reference evidence="3 4" key="1">
    <citation type="submission" date="2018-12" db="EMBL/GenBank/DDBJ databases">
        <title>Genome Sequence of Candidatus Viridilinea halotolerans isolated from saline sulfide-rich spring.</title>
        <authorList>
            <person name="Grouzdev D.S."/>
            <person name="Burganskaya E.I."/>
            <person name="Krutkina M.S."/>
            <person name="Sukhacheva M.V."/>
            <person name="Gorlenko V.M."/>
        </authorList>
    </citation>
    <scope>NUCLEOTIDE SEQUENCE [LARGE SCALE GENOMIC DNA]</scope>
    <source>
        <strain evidence="3">Chok-6</strain>
    </source>
</reference>
<proteinExistence type="predicted"/>
<keyword evidence="2" id="KW-1133">Transmembrane helix</keyword>
<evidence type="ECO:0000256" key="2">
    <source>
        <dbReference type="SAM" id="Phobius"/>
    </source>
</evidence>
<keyword evidence="2" id="KW-0472">Membrane</keyword>
<evidence type="ECO:0000256" key="1">
    <source>
        <dbReference type="SAM" id="Coils"/>
    </source>
</evidence>
<dbReference type="EMBL" id="RSAS01000143">
    <property type="protein sequence ID" value="RRR76036.1"/>
    <property type="molecule type" value="Genomic_DNA"/>
</dbReference>